<evidence type="ECO:0000313" key="2">
    <source>
        <dbReference type="EMBL" id="AFK63301.1"/>
    </source>
</evidence>
<dbReference type="RefSeq" id="WP_014751392.1">
    <property type="nucleotide sequence ID" value="NC_017964.1"/>
</dbReference>
<dbReference type="STRING" id="1036672.TKWG_16875"/>
<dbReference type="Gene3D" id="3.40.190.10">
    <property type="entry name" value="Periplasmic binding protein-like II"/>
    <property type="match status" value="1"/>
</dbReference>
<dbReference type="Gene3D" id="3.40.190.150">
    <property type="entry name" value="Bordetella uptake gene, domain 1"/>
    <property type="match status" value="1"/>
</dbReference>
<keyword evidence="3" id="KW-1185">Reference proteome</keyword>
<dbReference type="OrthoDB" id="8678477at2"/>
<dbReference type="InterPro" id="IPR005064">
    <property type="entry name" value="BUG"/>
</dbReference>
<dbReference type="EMBL" id="CP003555">
    <property type="protein sequence ID" value="AFK63301.1"/>
    <property type="molecule type" value="Genomic_DNA"/>
</dbReference>
<reference evidence="2 3" key="1">
    <citation type="journal article" date="2011" name="J. Bacteriol.">
        <title>Whole-genome shotgun sequencing of the sulfur-oxidizing chemoautotroph Tetrathiobacter kashmirensis.</title>
        <authorList>
            <person name="Ghosh W."/>
            <person name="George A."/>
            <person name="Agarwal A."/>
            <person name="Raj P."/>
            <person name="Alam M."/>
            <person name="Pyne P."/>
            <person name="Das Gupta S.K."/>
        </authorList>
    </citation>
    <scope>NUCLEOTIDE SEQUENCE [LARGE SCALE GENOMIC DNA]</scope>
    <source>
        <strain evidence="2 3">WT001</strain>
    </source>
</reference>
<dbReference type="HOGENOM" id="CLU_045683_0_1_4"/>
<dbReference type="Pfam" id="PF03401">
    <property type="entry name" value="TctC"/>
    <property type="match status" value="1"/>
</dbReference>
<dbReference type="KEGG" id="aka:TKWG_16875"/>
<dbReference type="PANTHER" id="PTHR42928:SF5">
    <property type="entry name" value="BLR1237 PROTEIN"/>
    <property type="match status" value="1"/>
</dbReference>
<protein>
    <recommendedName>
        <fullName evidence="4">LacI family transcriptional regulator</fullName>
    </recommendedName>
</protein>
<evidence type="ECO:0000313" key="3">
    <source>
        <dbReference type="Proteomes" id="UP000005267"/>
    </source>
</evidence>
<proteinExistence type="inferred from homology"/>
<accession>I3UE63</accession>
<sequence length="327" mass="35021">MKHITEQLVRKFLICVIAAFSVIGVPANAAYPEKPITLVVPFPPGGAVDTLGRIFADSINAQTGKPVIVENRAGANGNIGTEAVVRAAADGYTVLIGANGLATNPAVYPKRGFNEVRDLAPVAYVGYAPLILVVTRNSPYKTFSEMLSEAKAKPGAISFATSGSGSAPHLASELLKITTGTDMLHVPYKGGAPAKLDLVSGRVSFMFLNPLEAVPQVESKKLRALMVDNDKRIAQMPEVPTAKELGYPDLEAKVWWGFAVPKATAPEIVQTLNAYINNALKDPTVQSKLEKMAIEIGGGTVEQFSTFYLDQVDKWEKVVEKANLRAN</sequence>
<gene>
    <name evidence="2" type="ordered locus">TKWG_16875</name>
</gene>
<reference evidence="3" key="2">
    <citation type="journal article" date="2013" name="PLoS ONE">
        <title>Genome implosion elicits host-confinement in Alcaligenaceae: evidence from the comparative genomics of Tetrathiobacter kashmirensis, a pathogen in the making.</title>
        <authorList>
            <person name="Ghosh W."/>
            <person name="Alam M."/>
            <person name="Roy C."/>
            <person name="Pyne P."/>
            <person name="George A."/>
            <person name="Chakraborty R."/>
            <person name="Majumder S."/>
            <person name="Agarwal A."/>
            <person name="Chakraborty S."/>
            <person name="Majumdar S."/>
            <person name="Gupta S.K."/>
        </authorList>
    </citation>
    <scope>NUCLEOTIDE SEQUENCE [LARGE SCALE GENOMIC DNA]</scope>
    <source>
        <strain evidence="3">WT001</strain>
    </source>
</reference>
<dbReference type="InterPro" id="IPR042100">
    <property type="entry name" value="Bug_dom1"/>
</dbReference>
<comment type="similarity">
    <text evidence="1">Belongs to the UPF0065 (bug) family.</text>
</comment>
<evidence type="ECO:0000256" key="1">
    <source>
        <dbReference type="ARBA" id="ARBA00006987"/>
    </source>
</evidence>
<dbReference type="CDD" id="cd13578">
    <property type="entry name" value="PBP2_Bug27"/>
    <property type="match status" value="1"/>
</dbReference>
<dbReference type="PIRSF" id="PIRSF017082">
    <property type="entry name" value="YflP"/>
    <property type="match status" value="1"/>
</dbReference>
<evidence type="ECO:0008006" key="4">
    <source>
        <dbReference type="Google" id="ProtNLM"/>
    </source>
</evidence>
<name>I3UE63_ADVKW</name>
<dbReference type="SUPFAM" id="SSF53850">
    <property type="entry name" value="Periplasmic binding protein-like II"/>
    <property type="match status" value="1"/>
</dbReference>
<dbReference type="Proteomes" id="UP000005267">
    <property type="component" value="Chromosome"/>
</dbReference>
<dbReference type="PANTHER" id="PTHR42928">
    <property type="entry name" value="TRICARBOXYLATE-BINDING PROTEIN"/>
    <property type="match status" value="1"/>
</dbReference>
<organism evidence="2 3">
    <name type="scientific">Advenella kashmirensis (strain DSM 17095 / LMG 22695 / WT001)</name>
    <name type="common">Tetrathiobacter kashmirensis</name>
    <dbReference type="NCBI Taxonomy" id="1036672"/>
    <lineage>
        <taxon>Bacteria</taxon>
        <taxon>Pseudomonadati</taxon>
        <taxon>Pseudomonadota</taxon>
        <taxon>Betaproteobacteria</taxon>
        <taxon>Burkholderiales</taxon>
        <taxon>Alcaligenaceae</taxon>
    </lineage>
</organism>
<dbReference type="AlphaFoldDB" id="I3UE63"/>